<organism evidence="1 2">
    <name type="scientific">Pseudonocardia kunmingensis</name>
    <dbReference type="NCBI Taxonomy" id="630975"/>
    <lineage>
        <taxon>Bacteria</taxon>
        <taxon>Bacillati</taxon>
        <taxon>Actinomycetota</taxon>
        <taxon>Actinomycetes</taxon>
        <taxon>Pseudonocardiales</taxon>
        <taxon>Pseudonocardiaceae</taxon>
        <taxon>Pseudonocardia</taxon>
    </lineage>
</organism>
<evidence type="ECO:0000313" key="2">
    <source>
        <dbReference type="Proteomes" id="UP000315677"/>
    </source>
</evidence>
<reference evidence="1 2" key="1">
    <citation type="submission" date="2019-06" db="EMBL/GenBank/DDBJ databases">
        <title>Sequencing the genomes of 1000 actinobacteria strains.</title>
        <authorList>
            <person name="Klenk H.-P."/>
        </authorList>
    </citation>
    <scope>NUCLEOTIDE SEQUENCE [LARGE SCALE GENOMIC DNA]</scope>
    <source>
        <strain evidence="1 2">DSM 45301</strain>
    </source>
</reference>
<gene>
    <name evidence="1" type="ORF">FB558_6290</name>
</gene>
<comment type="caution">
    <text evidence="1">The sequence shown here is derived from an EMBL/GenBank/DDBJ whole genome shotgun (WGS) entry which is preliminary data.</text>
</comment>
<sequence length="103" mass="10806">MSRAGSALSGAEVRTTITVPMIGVDVQDRPADALSVLAELGVAFPSVTDPDGALQRALNGPRVLPLSFVVRPDGSVQLVPPRVFRSVEEVRQAVAEHLRAGHG</sequence>
<evidence type="ECO:0008006" key="3">
    <source>
        <dbReference type="Google" id="ProtNLM"/>
    </source>
</evidence>
<proteinExistence type="predicted"/>
<dbReference type="Gene3D" id="3.40.30.10">
    <property type="entry name" value="Glutaredoxin"/>
    <property type="match status" value="1"/>
</dbReference>
<dbReference type="InterPro" id="IPR036249">
    <property type="entry name" value="Thioredoxin-like_sf"/>
</dbReference>
<evidence type="ECO:0000313" key="1">
    <source>
        <dbReference type="EMBL" id="TQM06056.1"/>
    </source>
</evidence>
<protein>
    <recommendedName>
        <fullName evidence="3">AhpC/TSA family protein</fullName>
    </recommendedName>
</protein>
<name>A0A543D9S3_9PSEU</name>
<dbReference type="Proteomes" id="UP000315677">
    <property type="component" value="Unassembled WGS sequence"/>
</dbReference>
<keyword evidence="2" id="KW-1185">Reference proteome</keyword>
<dbReference type="EMBL" id="VFPA01000004">
    <property type="protein sequence ID" value="TQM06056.1"/>
    <property type="molecule type" value="Genomic_DNA"/>
</dbReference>
<dbReference type="AlphaFoldDB" id="A0A543D9S3"/>
<dbReference type="SUPFAM" id="SSF52833">
    <property type="entry name" value="Thioredoxin-like"/>
    <property type="match status" value="1"/>
</dbReference>
<accession>A0A543D9S3</accession>